<dbReference type="Pfam" id="PF00561">
    <property type="entry name" value="Abhydrolase_1"/>
    <property type="match status" value="1"/>
</dbReference>
<evidence type="ECO:0000313" key="4">
    <source>
        <dbReference type="Proteomes" id="UP000076512"/>
    </source>
</evidence>
<evidence type="ECO:0000313" key="3">
    <source>
        <dbReference type="EMBL" id="KZM75649.1"/>
    </source>
</evidence>
<evidence type="ECO:0000259" key="2">
    <source>
        <dbReference type="Pfam" id="PF00561"/>
    </source>
</evidence>
<accession>A0A161WFE6</accession>
<feature type="region of interest" description="Disordered" evidence="1">
    <location>
        <begin position="200"/>
        <end position="281"/>
    </location>
</feature>
<sequence length="281" mass="30846">MPYLSADSVDLFYRDWGTGAPVVFTHTWALSSAMWQYQAAALADCGLRCVTYDRRGHGRSDQPGGGYDFDTLADDLATVIERLDLRDVTLVGHSTGTGEIVRYLARHGSDRVARIVLVSSALPFMLRTPDNPDGLPMAAWDEMRAQWRTDFAAWARRVAEPLFGVGLPGISISRALIDWSTADSHATSVKAMLDLSHAVSETDPRRRRRIQPAAAVRRADGEPDSGQPPEGLRQRTPRPVPDPPGAAHRRPARVHRGWKLAAGSRPVRAPVADIGDVDEVR</sequence>
<gene>
    <name evidence="3" type="ORF">AWN90_20025</name>
</gene>
<keyword evidence="4" id="KW-1185">Reference proteome</keyword>
<dbReference type="InterPro" id="IPR029058">
    <property type="entry name" value="AB_hydrolase_fold"/>
</dbReference>
<organism evidence="3 4">
    <name type="scientific">Nocardia terpenica</name>
    <dbReference type="NCBI Taxonomy" id="455432"/>
    <lineage>
        <taxon>Bacteria</taxon>
        <taxon>Bacillati</taxon>
        <taxon>Actinomycetota</taxon>
        <taxon>Actinomycetes</taxon>
        <taxon>Mycobacteriales</taxon>
        <taxon>Nocardiaceae</taxon>
        <taxon>Nocardia</taxon>
    </lineage>
</organism>
<dbReference type="SUPFAM" id="SSF53474">
    <property type="entry name" value="alpha/beta-Hydrolases"/>
    <property type="match status" value="1"/>
</dbReference>
<evidence type="ECO:0000256" key="1">
    <source>
        <dbReference type="SAM" id="MobiDB-lite"/>
    </source>
</evidence>
<dbReference type="InterPro" id="IPR050471">
    <property type="entry name" value="AB_hydrolase"/>
</dbReference>
<dbReference type="PANTHER" id="PTHR43433">
    <property type="entry name" value="HYDROLASE, ALPHA/BETA FOLD FAMILY PROTEIN"/>
    <property type="match status" value="1"/>
</dbReference>
<dbReference type="Proteomes" id="UP000076512">
    <property type="component" value="Unassembled WGS sequence"/>
</dbReference>
<dbReference type="EMBL" id="LWGR01000003">
    <property type="protein sequence ID" value="KZM75649.1"/>
    <property type="molecule type" value="Genomic_DNA"/>
</dbReference>
<name>A0A161WFE6_9NOCA</name>
<dbReference type="RefSeq" id="WP_197696415.1">
    <property type="nucleotide sequence ID" value="NZ_JABMCZ010000001.1"/>
</dbReference>
<reference evidence="3 4" key="1">
    <citation type="submission" date="2016-04" db="EMBL/GenBank/DDBJ databases">
        <authorList>
            <person name="Evans L.H."/>
            <person name="Alamgir A."/>
            <person name="Owens N."/>
            <person name="Weber N.D."/>
            <person name="Virtaneva K."/>
            <person name="Barbian K."/>
            <person name="Babar A."/>
            <person name="Rosenke K."/>
        </authorList>
    </citation>
    <scope>NUCLEOTIDE SEQUENCE [LARGE SCALE GENOMIC DNA]</scope>
    <source>
        <strain evidence="3 4">IFM 0406</strain>
    </source>
</reference>
<dbReference type="InterPro" id="IPR000073">
    <property type="entry name" value="AB_hydrolase_1"/>
</dbReference>
<protein>
    <recommendedName>
        <fullName evidence="2">AB hydrolase-1 domain-containing protein</fullName>
    </recommendedName>
</protein>
<proteinExistence type="predicted"/>
<feature type="compositionally biased region" description="Basic residues" evidence="1">
    <location>
        <begin position="247"/>
        <end position="258"/>
    </location>
</feature>
<comment type="caution">
    <text evidence="3">The sequence shown here is derived from an EMBL/GenBank/DDBJ whole genome shotgun (WGS) entry which is preliminary data.</text>
</comment>
<dbReference type="GO" id="GO:0003824">
    <property type="term" value="F:catalytic activity"/>
    <property type="evidence" value="ECO:0007669"/>
    <property type="project" value="UniProtKB-ARBA"/>
</dbReference>
<dbReference type="Gene3D" id="3.40.50.1820">
    <property type="entry name" value="alpha/beta hydrolase"/>
    <property type="match status" value="1"/>
</dbReference>
<dbReference type="PANTHER" id="PTHR43433:SF3">
    <property type="entry name" value="NON-HEME CHLOROPEROXIDASE"/>
    <property type="match status" value="1"/>
</dbReference>
<feature type="domain" description="AB hydrolase-1" evidence="2">
    <location>
        <begin position="21"/>
        <end position="163"/>
    </location>
</feature>
<dbReference type="STRING" id="455432.AWN90_20025"/>
<dbReference type="AlphaFoldDB" id="A0A161WFE6"/>